<dbReference type="PANTHER" id="PTHR30034">
    <property type="entry name" value="FLAGELLAR MOTOR SWITCH PROTEIN FLIM"/>
    <property type="match status" value="1"/>
</dbReference>
<keyword evidence="2" id="KW-0282">Flagellum</keyword>
<protein>
    <submittedName>
        <fullName evidence="2">FliM/FliN family flagellar motor switch protein</fullName>
    </submittedName>
</protein>
<dbReference type="SUPFAM" id="SSF101801">
    <property type="entry name" value="Surface presentation of antigens (SPOA)"/>
    <property type="match status" value="1"/>
</dbReference>
<comment type="caution">
    <text evidence="2">The sequence shown here is derived from an EMBL/GenBank/DDBJ whole genome shotgun (WGS) entry which is preliminary data.</text>
</comment>
<keyword evidence="3" id="KW-1185">Reference proteome</keyword>
<dbReference type="Proteomes" id="UP001630969">
    <property type="component" value="Unassembled WGS sequence"/>
</dbReference>
<accession>A0ABW9GRI1</accession>
<dbReference type="PANTHER" id="PTHR30034:SF6">
    <property type="entry name" value="YOP PROTEINS TRANSLOCATION PROTEIN Q"/>
    <property type="match status" value="1"/>
</dbReference>
<name>A0ABW9GRI1_9GAMM</name>
<evidence type="ECO:0000313" key="2">
    <source>
        <dbReference type="EMBL" id="MFM4893746.1"/>
    </source>
</evidence>
<dbReference type="RefSeq" id="WP_392441275.1">
    <property type="nucleotide sequence ID" value="NZ_JBGXBU010000005.1"/>
</dbReference>
<sequence>MSASSVTLTPSRLLPAEQGRALPRYDLLGVERAKQGHLKQMNAHLATFSLQAAGCMAQLFNSAECDLVFQDFVSAAQFPPEEQQFWIEARARHDEDYRVFFSISAPVIYRLAVIFFGGQLQADEEPSQAKSLSDTEQRLLHRLCQYQVDILSSCMGLGDLGWQLAPVPVDALPLGPGLWSSEATLSLGEHSHQWRLWWVQAETEQQLTFQRPAGGELAQALAHLPVQLRVVMGQMAMTLADLECLQVGDVLALDMPELVPALIGSRPCFNGRIAEQKGSLVYQVTAVIEE</sequence>
<dbReference type="EMBL" id="JBGXBU010000005">
    <property type="protein sequence ID" value="MFM4893746.1"/>
    <property type="molecule type" value="Genomic_DNA"/>
</dbReference>
<dbReference type="InterPro" id="IPR036429">
    <property type="entry name" value="SpoA-like_sf"/>
</dbReference>
<gene>
    <name evidence="2" type="ORF">ACEUDJ_12810</name>
</gene>
<evidence type="ECO:0000313" key="3">
    <source>
        <dbReference type="Proteomes" id="UP001630969"/>
    </source>
</evidence>
<keyword evidence="2" id="KW-0969">Cilium</keyword>
<dbReference type="InterPro" id="IPR001543">
    <property type="entry name" value="FliN-like_C"/>
</dbReference>
<proteinExistence type="predicted"/>
<dbReference type="Gene3D" id="2.30.330.10">
    <property type="entry name" value="SpoA-like"/>
    <property type="match status" value="1"/>
</dbReference>
<evidence type="ECO:0000259" key="1">
    <source>
        <dbReference type="Pfam" id="PF01052"/>
    </source>
</evidence>
<dbReference type="Pfam" id="PF01052">
    <property type="entry name" value="FliMN_C"/>
    <property type="match status" value="1"/>
</dbReference>
<organism evidence="2 3">
    <name type="scientific">Aeromonas bivalvium</name>
    <dbReference type="NCBI Taxonomy" id="440079"/>
    <lineage>
        <taxon>Bacteria</taxon>
        <taxon>Pseudomonadati</taxon>
        <taxon>Pseudomonadota</taxon>
        <taxon>Gammaproteobacteria</taxon>
        <taxon>Aeromonadales</taxon>
        <taxon>Aeromonadaceae</taxon>
        <taxon>Aeromonas</taxon>
    </lineage>
</organism>
<dbReference type="GeneID" id="97221245"/>
<feature type="domain" description="Flagellar motor switch protein FliN-like C-terminal" evidence="1">
    <location>
        <begin position="220"/>
        <end position="288"/>
    </location>
</feature>
<reference evidence="2 3" key="1">
    <citation type="submission" date="2024-09" db="EMBL/GenBank/DDBJ databases">
        <title>Aeromonas strains Genome sequencing and assembly.</title>
        <authorList>
            <person name="Hu X."/>
            <person name="Tang B."/>
        </authorList>
    </citation>
    <scope>NUCLEOTIDE SEQUENCE [LARGE SCALE GENOMIC DNA]</scope>
    <source>
        <strain evidence="2 3">NB23SCDHY001</strain>
    </source>
</reference>
<keyword evidence="2" id="KW-0966">Cell projection</keyword>